<evidence type="ECO:0000259" key="3">
    <source>
        <dbReference type="PROSITE" id="PS51671"/>
    </source>
</evidence>
<dbReference type="InterPro" id="IPR040217">
    <property type="entry name" value="ACR1-12"/>
</dbReference>
<protein>
    <recommendedName>
        <fullName evidence="2">ACT domain-containing protein ACR</fullName>
    </recommendedName>
    <alternativeName>
        <fullName evidence="2">Protein ACT DOMAIN REPEATS</fullName>
    </alternativeName>
</protein>
<reference evidence="4" key="1">
    <citation type="submission" date="2020-06" db="EMBL/GenBank/DDBJ databases">
        <authorList>
            <person name="Li T."/>
            <person name="Hu X."/>
            <person name="Zhang T."/>
            <person name="Song X."/>
            <person name="Zhang H."/>
            <person name="Dai N."/>
            <person name="Sheng W."/>
            <person name="Hou X."/>
            <person name="Wei L."/>
        </authorList>
    </citation>
    <scope>NUCLEOTIDE SEQUENCE</scope>
    <source>
        <strain evidence="4">G01</strain>
        <tissue evidence="4">Leaf</tissue>
    </source>
</reference>
<keyword evidence="1 2" id="KW-0677">Repeat</keyword>
<dbReference type="Gene3D" id="3.30.70.260">
    <property type="match status" value="1"/>
</dbReference>
<proteinExistence type="predicted"/>
<dbReference type="PANTHER" id="PTHR31096:SF7">
    <property type="entry name" value="ACT DOMAIN-CONTAINING PROTEIN ACR1"/>
    <property type="match status" value="1"/>
</dbReference>
<dbReference type="PROSITE" id="PS51671">
    <property type="entry name" value="ACT"/>
    <property type="match status" value="1"/>
</dbReference>
<dbReference type="Pfam" id="PF01842">
    <property type="entry name" value="ACT"/>
    <property type="match status" value="1"/>
</dbReference>
<dbReference type="AlphaFoldDB" id="A0AAW2NI69"/>
<sequence length="136" mass="15581">MDITYRPYIDPEFEVLIERIHPPRVCVDNDTYHDCTLVKGLRLDICTRDRTGLLSDVTRVFRESSLSITRAEIGTRGKKAIGTFYVKDTSGQNVTPQTVEIIRREIEAALRSWRTSRQGHHQKAALQEQVQVVAAR</sequence>
<dbReference type="PANTHER" id="PTHR31096">
    <property type="entry name" value="ACT DOMAIN-CONTAINING PROTEIN ACR4-RELATED"/>
    <property type="match status" value="1"/>
</dbReference>
<evidence type="ECO:0000256" key="2">
    <source>
        <dbReference type="RuleBase" id="RU369043"/>
    </source>
</evidence>
<dbReference type="SUPFAM" id="SSF55021">
    <property type="entry name" value="ACT-like"/>
    <property type="match status" value="1"/>
</dbReference>
<evidence type="ECO:0000313" key="4">
    <source>
        <dbReference type="EMBL" id="KAL0343470.1"/>
    </source>
</evidence>
<accession>A0AAW2NI69</accession>
<dbReference type="InterPro" id="IPR045865">
    <property type="entry name" value="ACT-like_dom_sf"/>
</dbReference>
<comment type="function">
    <text evidence="2">Binds amino acids.</text>
</comment>
<comment type="caution">
    <text evidence="4">The sequence shown here is derived from an EMBL/GenBank/DDBJ whole genome shotgun (WGS) entry which is preliminary data.</text>
</comment>
<name>A0AAW2NI69_9LAMI</name>
<dbReference type="InterPro" id="IPR002912">
    <property type="entry name" value="ACT_dom"/>
</dbReference>
<dbReference type="GO" id="GO:0016597">
    <property type="term" value="F:amino acid binding"/>
    <property type="evidence" value="ECO:0007669"/>
    <property type="project" value="UniProtKB-UniRule"/>
</dbReference>
<feature type="domain" description="ACT" evidence="3">
    <location>
        <begin position="42"/>
        <end position="120"/>
    </location>
</feature>
<evidence type="ECO:0000256" key="1">
    <source>
        <dbReference type="ARBA" id="ARBA00022737"/>
    </source>
</evidence>
<reference evidence="4" key="2">
    <citation type="journal article" date="2024" name="Plant">
        <title>Genomic evolution and insights into agronomic trait innovations of Sesamum species.</title>
        <authorList>
            <person name="Miao H."/>
            <person name="Wang L."/>
            <person name="Qu L."/>
            <person name="Liu H."/>
            <person name="Sun Y."/>
            <person name="Le M."/>
            <person name="Wang Q."/>
            <person name="Wei S."/>
            <person name="Zheng Y."/>
            <person name="Lin W."/>
            <person name="Duan Y."/>
            <person name="Cao H."/>
            <person name="Xiong S."/>
            <person name="Wang X."/>
            <person name="Wei L."/>
            <person name="Li C."/>
            <person name="Ma Q."/>
            <person name="Ju M."/>
            <person name="Zhao R."/>
            <person name="Li G."/>
            <person name="Mu C."/>
            <person name="Tian Q."/>
            <person name="Mei H."/>
            <person name="Zhang T."/>
            <person name="Gao T."/>
            <person name="Zhang H."/>
        </authorList>
    </citation>
    <scope>NUCLEOTIDE SEQUENCE</scope>
    <source>
        <strain evidence="4">G01</strain>
    </source>
</reference>
<gene>
    <name evidence="4" type="ORF">Sangu_1234400</name>
</gene>
<organism evidence="4">
    <name type="scientific">Sesamum angustifolium</name>
    <dbReference type="NCBI Taxonomy" id="2727405"/>
    <lineage>
        <taxon>Eukaryota</taxon>
        <taxon>Viridiplantae</taxon>
        <taxon>Streptophyta</taxon>
        <taxon>Embryophyta</taxon>
        <taxon>Tracheophyta</taxon>
        <taxon>Spermatophyta</taxon>
        <taxon>Magnoliopsida</taxon>
        <taxon>eudicotyledons</taxon>
        <taxon>Gunneridae</taxon>
        <taxon>Pentapetalae</taxon>
        <taxon>asterids</taxon>
        <taxon>lamiids</taxon>
        <taxon>Lamiales</taxon>
        <taxon>Pedaliaceae</taxon>
        <taxon>Sesamum</taxon>
    </lineage>
</organism>
<dbReference type="EMBL" id="JACGWK010000007">
    <property type="protein sequence ID" value="KAL0343470.1"/>
    <property type="molecule type" value="Genomic_DNA"/>
</dbReference>